<sequence>MPQWFRDIFHLTGIGIGGTTLHWLCSFLEGCTQIVKLGDICSDPWLLICGVSQGSVLSPMLFNIYMKALSEVIQCFGVGCHIYADDTQLYCSFPTNSKETPCILDQCLATVLDWMRANKLQFNPDKKEVLLVSCAADQGIGWQPVLHGVTLSLKSQVRSLGVLLDSALTFEAQVSVIAGRAFVQLKLVHQLRPYLKKSDLAMVVHTLVASRLDYCNALYMRLLLKMVRKLQLVQWSVARLLKGANYRKGTTLLLKQLHWLSISSQSQFKVLVITYKALNDLGLAYLWDHISYYEPVRSLRSAGMPSSCSCCHLNRSWWGRGRGPSQW</sequence>
<dbReference type="Ensembl" id="ENSACAT00000037282.1">
    <property type="protein sequence ID" value="ENSACAP00000031324.1"/>
    <property type="gene ID" value="ENSACAG00000036206.1"/>
</dbReference>
<dbReference type="AlphaFoldDB" id="A0A803T7Y4"/>
<dbReference type="GeneTree" id="ENSGT01150000286962"/>
<reference evidence="2" key="2">
    <citation type="submission" date="2025-08" db="UniProtKB">
        <authorList>
            <consortium name="Ensembl"/>
        </authorList>
    </citation>
    <scope>IDENTIFICATION</scope>
</reference>
<evidence type="ECO:0000313" key="2">
    <source>
        <dbReference type="Ensembl" id="ENSACAP00000031324.1"/>
    </source>
</evidence>
<dbReference type="PANTHER" id="PTHR33332">
    <property type="entry name" value="REVERSE TRANSCRIPTASE DOMAIN-CONTAINING PROTEIN"/>
    <property type="match status" value="1"/>
</dbReference>
<protein>
    <recommendedName>
        <fullName evidence="1">Reverse transcriptase domain-containing protein</fullName>
    </recommendedName>
</protein>
<reference evidence="2 3" key="1">
    <citation type="submission" date="2009-12" db="EMBL/GenBank/DDBJ databases">
        <title>The Genome Sequence of Anolis carolinensis (Green Anole Lizard).</title>
        <authorList>
            <consortium name="The Genome Sequencing Platform"/>
            <person name="Di Palma F."/>
            <person name="Alfoldi J."/>
            <person name="Heiman D."/>
            <person name="Young S."/>
            <person name="Grabherr M."/>
            <person name="Johnson J."/>
            <person name="Lander E.S."/>
            <person name="Lindblad-Toh K."/>
        </authorList>
    </citation>
    <scope>NUCLEOTIDE SEQUENCE [LARGE SCALE GENOMIC DNA]</scope>
    <source>
        <strain evidence="2 3">JBL SC #1</strain>
    </source>
</reference>
<dbReference type="InterPro" id="IPR043502">
    <property type="entry name" value="DNA/RNA_pol_sf"/>
</dbReference>
<dbReference type="PROSITE" id="PS50878">
    <property type="entry name" value="RT_POL"/>
    <property type="match status" value="1"/>
</dbReference>
<dbReference type="InParanoid" id="A0A803T7Y4"/>
<accession>A0A803T7Y4</accession>
<name>A0A803T7Y4_ANOCA</name>
<dbReference type="InterPro" id="IPR000477">
    <property type="entry name" value="RT_dom"/>
</dbReference>
<dbReference type="SUPFAM" id="SSF56672">
    <property type="entry name" value="DNA/RNA polymerases"/>
    <property type="match status" value="1"/>
</dbReference>
<dbReference type="Pfam" id="PF00078">
    <property type="entry name" value="RVT_1"/>
    <property type="match status" value="1"/>
</dbReference>
<reference evidence="2" key="3">
    <citation type="submission" date="2025-09" db="UniProtKB">
        <authorList>
            <consortium name="Ensembl"/>
        </authorList>
    </citation>
    <scope>IDENTIFICATION</scope>
</reference>
<keyword evidence="3" id="KW-1185">Reference proteome</keyword>
<evidence type="ECO:0000259" key="1">
    <source>
        <dbReference type="PROSITE" id="PS50878"/>
    </source>
</evidence>
<dbReference type="Proteomes" id="UP000001646">
    <property type="component" value="Chromosome 1"/>
</dbReference>
<organism evidence="2 3">
    <name type="scientific">Anolis carolinensis</name>
    <name type="common">Green anole</name>
    <name type="synonym">American chameleon</name>
    <dbReference type="NCBI Taxonomy" id="28377"/>
    <lineage>
        <taxon>Eukaryota</taxon>
        <taxon>Metazoa</taxon>
        <taxon>Chordata</taxon>
        <taxon>Craniata</taxon>
        <taxon>Vertebrata</taxon>
        <taxon>Euteleostomi</taxon>
        <taxon>Lepidosauria</taxon>
        <taxon>Squamata</taxon>
        <taxon>Bifurcata</taxon>
        <taxon>Unidentata</taxon>
        <taxon>Episquamata</taxon>
        <taxon>Toxicofera</taxon>
        <taxon>Iguania</taxon>
        <taxon>Dactyloidae</taxon>
        <taxon>Anolis</taxon>
    </lineage>
</organism>
<proteinExistence type="predicted"/>
<feature type="domain" description="Reverse transcriptase" evidence="1">
    <location>
        <begin position="1"/>
        <end position="164"/>
    </location>
</feature>
<evidence type="ECO:0000313" key="3">
    <source>
        <dbReference type="Proteomes" id="UP000001646"/>
    </source>
</evidence>